<sequence length="229" mass="24853">MRPPAAVPPALRHPAAFPEDQTHAYDPGRARPSSRPARPRLPRRGVLTVPLAPGSRSAALASPGPALLKSVLDRLLAAVLLVCTVPWLLLVALVIWSTDDGPLLDRRPVAGRERRRFAVLRLRTLPPAGHGSSPVRELVRRTCLDELLQLVNVLRGDMALVGPRAVSPEGDDRPDGDVRLLLRPGLVSLRHLPGTHSGDERAAAERYVREWSPLLDLRALARAVRSTGA</sequence>
<evidence type="ECO:0000313" key="6">
    <source>
        <dbReference type="Proteomes" id="UP000184471"/>
    </source>
</evidence>
<gene>
    <name evidence="5" type="ORF">SAMN05444351_0227</name>
</gene>
<dbReference type="Proteomes" id="UP000184471">
    <property type="component" value="Unassembled WGS sequence"/>
</dbReference>
<name>A0A1M5D578_9ACTN</name>
<dbReference type="InterPro" id="IPR003362">
    <property type="entry name" value="Bact_transf"/>
</dbReference>
<feature type="region of interest" description="Disordered" evidence="2">
    <location>
        <begin position="1"/>
        <end position="45"/>
    </location>
</feature>
<evidence type="ECO:0000256" key="1">
    <source>
        <dbReference type="ARBA" id="ARBA00006464"/>
    </source>
</evidence>
<evidence type="ECO:0000313" key="5">
    <source>
        <dbReference type="EMBL" id="SHF62144.1"/>
    </source>
</evidence>
<keyword evidence="3" id="KW-1133">Transmembrane helix</keyword>
<keyword evidence="5" id="KW-0808">Transferase</keyword>
<feature type="transmembrane region" description="Helical" evidence="3">
    <location>
        <begin position="75"/>
        <end position="96"/>
    </location>
</feature>
<accession>A0A1M5D578</accession>
<dbReference type="AlphaFoldDB" id="A0A1M5D578"/>
<dbReference type="Pfam" id="PF02397">
    <property type="entry name" value="Bac_transf"/>
    <property type="match status" value="1"/>
</dbReference>
<protein>
    <submittedName>
        <fullName evidence="5">Sugar transferase involved in LPS biosynthesis (Colanic, teichoic acid)</fullName>
    </submittedName>
</protein>
<evidence type="ECO:0000259" key="4">
    <source>
        <dbReference type="Pfam" id="PF02397"/>
    </source>
</evidence>
<dbReference type="STRING" id="1070870.SAMN05444351_0227"/>
<evidence type="ECO:0000256" key="3">
    <source>
        <dbReference type="SAM" id="Phobius"/>
    </source>
</evidence>
<keyword evidence="3" id="KW-0472">Membrane</keyword>
<keyword evidence="3" id="KW-0812">Transmembrane</keyword>
<dbReference type="PANTHER" id="PTHR30576">
    <property type="entry name" value="COLANIC BIOSYNTHESIS UDP-GLUCOSE LIPID CARRIER TRANSFERASE"/>
    <property type="match status" value="1"/>
</dbReference>
<feature type="compositionally biased region" description="Basic and acidic residues" evidence="2">
    <location>
        <begin position="20"/>
        <end position="29"/>
    </location>
</feature>
<organism evidence="5 6">
    <name type="scientific">Geodermatophilus nigrescens</name>
    <dbReference type="NCBI Taxonomy" id="1070870"/>
    <lineage>
        <taxon>Bacteria</taxon>
        <taxon>Bacillati</taxon>
        <taxon>Actinomycetota</taxon>
        <taxon>Actinomycetes</taxon>
        <taxon>Geodermatophilales</taxon>
        <taxon>Geodermatophilaceae</taxon>
        <taxon>Geodermatophilus</taxon>
    </lineage>
</organism>
<keyword evidence="6" id="KW-1185">Reference proteome</keyword>
<feature type="domain" description="Bacterial sugar transferase" evidence="4">
    <location>
        <begin position="69"/>
        <end position="225"/>
    </location>
</feature>
<comment type="similarity">
    <text evidence="1">Belongs to the bacterial sugar transferase family.</text>
</comment>
<proteinExistence type="inferred from homology"/>
<reference evidence="5 6" key="1">
    <citation type="submission" date="2016-11" db="EMBL/GenBank/DDBJ databases">
        <authorList>
            <person name="Jaros S."/>
            <person name="Januszkiewicz K."/>
            <person name="Wedrychowicz H."/>
        </authorList>
    </citation>
    <scope>NUCLEOTIDE SEQUENCE [LARGE SCALE GENOMIC DNA]</scope>
    <source>
        <strain evidence="5 6">DSM 45408</strain>
    </source>
</reference>
<dbReference type="GO" id="GO:0016780">
    <property type="term" value="F:phosphotransferase activity, for other substituted phosphate groups"/>
    <property type="evidence" value="ECO:0007669"/>
    <property type="project" value="TreeGrafter"/>
</dbReference>
<dbReference type="PANTHER" id="PTHR30576:SF10">
    <property type="entry name" value="SLL5057 PROTEIN"/>
    <property type="match status" value="1"/>
</dbReference>
<dbReference type="EMBL" id="FQVX01000001">
    <property type="protein sequence ID" value="SHF62144.1"/>
    <property type="molecule type" value="Genomic_DNA"/>
</dbReference>
<evidence type="ECO:0000256" key="2">
    <source>
        <dbReference type="SAM" id="MobiDB-lite"/>
    </source>
</evidence>